<evidence type="ECO:0000313" key="1">
    <source>
        <dbReference type="EMBL" id="MCE3214988.1"/>
    </source>
</evidence>
<proteinExistence type="predicted"/>
<dbReference type="EMBL" id="JACEIK010010132">
    <property type="protein sequence ID" value="MCE3214988.1"/>
    <property type="molecule type" value="Genomic_DNA"/>
</dbReference>
<comment type="caution">
    <text evidence="1">The sequence shown here is derived from an EMBL/GenBank/DDBJ whole genome shotgun (WGS) entry which is preliminary data.</text>
</comment>
<keyword evidence="2" id="KW-1185">Reference proteome</keyword>
<evidence type="ECO:0000313" key="2">
    <source>
        <dbReference type="Proteomes" id="UP000823775"/>
    </source>
</evidence>
<dbReference type="Proteomes" id="UP000823775">
    <property type="component" value="Unassembled WGS sequence"/>
</dbReference>
<organism evidence="1 2">
    <name type="scientific">Datura stramonium</name>
    <name type="common">Jimsonweed</name>
    <name type="synonym">Common thornapple</name>
    <dbReference type="NCBI Taxonomy" id="4076"/>
    <lineage>
        <taxon>Eukaryota</taxon>
        <taxon>Viridiplantae</taxon>
        <taxon>Streptophyta</taxon>
        <taxon>Embryophyta</taxon>
        <taxon>Tracheophyta</taxon>
        <taxon>Spermatophyta</taxon>
        <taxon>Magnoliopsida</taxon>
        <taxon>eudicotyledons</taxon>
        <taxon>Gunneridae</taxon>
        <taxon>Pentapetalae</taxon>
        <taxon>asterids</taxon>
        <taxon>lamiids</taxon>
        <taxon>Solanales</taxon>
        <taxon>Solanaceae</taxon>
        <taxon>Solanoideae</taxon>
        <taxon>Datureae</taxon>
        <taxon>Datura</taxon>
    </lineage>
</organism>
<accession>A0ABS8WUV5</accession>
<gene>
    <name evidence="1" type="ORF">HAX54_000495</name>
</gene>
<reference evidence="1 2" key="1">
    <citation type="journal article" date="2021" name="BMC Genomics">
        <title>Datura genome reveals duplications of psychoactive alkaloid biosynthetic genes and high mutation rate following tissue culture.</title>
        <authorList>
            <person name="Rajewski A."/>
            <person name="Carter-House D."/>
            <person name="Stajich J."/>
            <person name="Litt A."/>
        </authorList>
    </citation>
    <scope>NUCLEOTIDE SEQUENCE [LARGE SCALE GENOMIC DNA]</scope>
    <source>
        <strain evidence="1">AR-01</strain>
    </source>
</reference>
<feature type="non-terminal residue" evidence="1">
    <location>
        <position position="1"/>
    </location>
</feature>
<name>A0ABS8WUV5_DATST</name>
<protein>
    <submittedName>
        <fullName evidence="1">Uncharacterized protein</fullName>
    </submittedName>
</protein>
<sequence length="75" mass="8821">VPWYQRLTKERKWKSLTKVFSGFEREQKGQVHQPPCRVELEFPTICDTVHELGLGYVFAKPKKCNLTSSEGFYEN</sequence>